<dbReference type="AlphaFoldDB" id="A0A371Z278"/>
<dbReference type="GO" id="GO:0043190">
    <property type="term" value="C:ATP-binding cassette (ABC) transporter complex"/>
    <property type="evidence" value="ECO:0007669"/>
    <property type="project" value="InterPro"/>
</dbReference>
<dbReference type="SUPFAM" id="SSF53850">
    <property type="entry name" value="Periplasmic binding protein-like II"/>
    <property type="match status" value="1"/>
</dbReference>
<dbReference type="OrthoDB" id="9801510at2"/>
<dbReference type="GO" id="GO:0042301">
    <property type="term" value="F:phosphate ion binding"/>
    <property type="evidence" value="ECO:0007669"/>
    <property type="project" value="InterPro"/>
</dbReference>
<keyword evidence="6 7" id="KW-0592">Phosphate transport</keyword>
<dbReference type="InterPro" id="IPR005673">
    <property type="entry name" value="ABC_phos-bd_PstS"/>
</dbReference>
<proteinExistence type="inferred from homology"/>
<dbReference type="PANTHER" id="PTHR42996:SF1">
    <property type="entry name" value="PHOSPHATE-BINDING PROTEIN PSTS"/>
    <property type="match status" value="1"/>
</dbReference>
<evidence type="ECO:0000256" key="7">
    <source>
        <dbReference type="PIRNR" id="PIRNR002756"/>
    </source>
</evidence>
<dbReference type="InterPro" id="IPR050962">
    <property type="entry name" value="Phosphate-bind_PstS"/>
</dbReference>
<evidence type="ECO:0000313" key="10">
    <source>
        <dbReference type="Proteomes" id="UP000262371"/>
    </source>
</evidence>
<dbReference type="EMBL" id="QUWV01000041">
    <property type="protein sequence ID" value="RFD20590.1"/>
    <property type="molecule type" value="Genomic_DNA"/>
</dbReference>
<dbReference type="InterPro" id="IPR024370">
    <property type="entry name" value="PBP_domain"/>
</dbReference>
<dbReference type="NCBIfam" id="TIGR00975">
    <property type="entry name" value="3a0107s03"/>
    <property type="match status" value="1"/>
</dbReference>
<comment type="similarity">
    <text evidence="2 7">Belongs to the PstS family.</text>
</comment>
<evidence type="ECO:0000313" key="9">
    <source>
        <dbReference type="EMBL" id="RFD20590.1"/>
    </source>
</evidence>
<dbReference type="GO" id="GO:0035435">
    <property type="term" value="P:phosphate ion transmembrane transport"/>
    <property type="evidence" value="ECO:0007669"/>
    <property type="project" value="InterPro"/>
</dbReference>
<gene>
    <name evidence="9" type="primary">pstS</name>
    <name evidence="9" type="ORF">DY926_05285</name>
</gene>
<reference evidence="9 10" key="1">
    <citation type="submission" date="2018-08" db="EMBL/GenBank/DDBJ databases">
        <title>Komagataeibacter sp. AV 382.</title>
        <authorList>
            <person name="Skraban J."/>
            <person name="Trcek J."/>
        </authorList>
    </citation>
    <scope>NUCLEOTIDE SEQUENCE [LARGE SCALE GENOMIC DNA]</scope>
    <source>
        <strain evidence="9 10">AV 382</strain>
    </source>
</reference>
<evidence type="ECO:0000259" key="8">
    <source>
        <dbReference type="Pfam" id="PF12849"/>
    </source>
</evidence>
<dbReference type="RefSeq" id="WP_116702489.1">
    <property type="nucleotide sequence ID" value="NZ_QUWV01000041.1"/>
</dbReference>
<name>A0A371Z278_9PROT</name>
<evidence type="ECO:0000256" key="4">
    <source>
        <dbReference type="ARBA" id="ARBA00021889"/>
    </source>
</evidence>
<accession>A0A371Z278</accession>
<dbReference type="CDD" id="cd13565">
    <property type="entry name" value="PBP2_PstS"/>
    <property type="match status" value="1"/>
</dbReference>
<evidence type="ECO:0000256" key="6">
    <source>
        <dbReference type="ARBA" id="ARBA00022592"/>
    </source>
</evidence>
<dbReference type="Gene3D" id="3.40.190.10">
    <property type="entry name" value="Periplasmic binding protein-like II"/>
    <property type="match status" value="2"/>
</dbReference>
<dbReference type="PROSITE" id="PS51257">
    <property type="entry name" value="PROKAR_LIPOPROTEIN"/>
    <property type="match status" value="1"/>
</dbReference>
<comment type="caution">
    <text evidence="9">The sequence shown here is derived from an EMBL/GenBank/DDBJ whole genome shotgun (WGS) entry which is preliminary data.</text>
</comment>
<dbReference type="PANTHER" id="PTHR42996">
    <property type="entry name" value="PHOSPHATE-BINDING PROTEIN PSTS"/>
    <property type="match status" value="1"/>
</dbReference>
<sequence>MRPCVADRGPVRAGRAWRAIRRAGLGLVALLGTSCLSAHATEIIGAGSSFGAPIYGAWGEGVSHAMDIRLNYQTIGSGAGQNQVRARTVDFGASDAPMNAEQLAQNGLLQFPTVLGAIVLVVNLPGVDTAHLHLTGELLARLYAGDVTMWNDPRIVAENPGMTLPAMPVAPVRRADGSGTTFVFTSYLARVSPRWAAEEGRGTSIEWPAGEGARGNDGVAAAVRNTEGSIGYLEYAYAAGNHMPMVELRNRHGDLVAADPESFSRAVTSARWAQDATHSADVLDGEGAGAWPIMAATYVLVPLDRAATPQGRAVRAFFDWAMQHGGDAARALGYVPLPAEISTSMRAVLDTH</sequence>
<feature type="domain" description="PBP" evidence="8">
    <location>
        <begin position="40"/>
        <end position="322"/>
    </location>
</feature>
<keyword evidence="10" id="KW-1185">Reference proteome</keyword>
<dbReference type="PIRSF" id="PIRSF002756">
    <property type="entry name" value="PstS"/>
    <property type="match status" value="1"/>
</dbReference>
<dbReference type="Pfam" id="PF12849">
    <property type="entry name" value="PBP_like_2"/>
    <property type="match status" value="1"/>
</dbReference>
<evidence type="ECO:0000256" key="1">
    <source>
        <dbReference type="ARBA" id="ARBA00002841"/>
    </source>
</evidence>
<evidence type="ECO:0000256" key="5">
    <source>
        <dbReference type="ARBA" id="ARBA00022448"/>
    </source>
</evidence>
<evidence type="ECO:0000256" key="3">
    <source>
        <dbReference type="ARBA" id="ARBA00011529"/>
    </source>
</evidence>
<comment type="function">
    <text evidence="1 7">Part of the ABC transporter complex PstSACB involved in phosphate import.</text>
</comment>
<protein>
    <recommendedName>
        <fullName evidence="4 7">Phosphate-binding protein PstS</fullName>
    </recommendedName>
</protein>
<organism evidence="9 10">
    <name type="scientific">Komagataeibacter melaceti</name>
    <dbReference type="NCBI Taxonomy" id="2766577"/>
    <lineage>
        <taxon>Bacteria</taxon>
        <taxon>Pseudomonadati</taxon>
        <taxon>Pseudomonadota</taxon>
        <taxon>Alphaproteobacteria</taxon>
        <taxon>Acetobacterales</taxon>
        <taxon>Acetobacteraceae</taxon>
        <taxon>Komagataeibacter</taxon>
    </lineage>
</organism>
<comment type="subunit">
    <text evidence="3 7">The complex is composed of two ATP-binding proteins (PstB), two transmembrane proteins (PstC and PstA) and a solute-binding protein (PstS).</text>
</comment>
<keyword evidence="5 7" id="KW-0813">Transport</keyword>
<evidence type="ECO:0000256" key="2">
    <source>
        <dbReference type="ARBA" id="ARBA00008725"/>
    </source>
</evidence>
<dbReference type="Proteomes" id="UP000262371">
    <property type="component" value="Unassembled WGS sequence"/>
</dbReference>